<evidence type="ECO:0000256" key="1">
    <source>
        <dbReference type="ARBA" id="ARBA00022679"/>
    </source>
</evidence>
<keyword evidence="3" id="KW-1185">Reference proteome</keyword>
<keyword evidence="1" id="KW-0808">Transferase</keyword>
<dbReference type="InterPro" id="IPR002060">
    <property type="entry name" value="Squ/phyt_synthse"/>
</dbReference>
<gene>
    <name evidence="2" type="ORF">Q5M86_01110</name>
</gene>
<protein>
    <submittedName>
        <fullName evidence="2">Squalene/phytoene synthase family protein</fullName>
    </submittedName>
</protein>
<dbReference type="Pfam" id="PF00494">
    <property type="entry name" value="SQS_PSY"/>
    <property type="match status" value="1"/>
</dbReference>
<dbReference type="Gene3D" id="1.10.600.10">
    <property type="entry name" value="Farnesyl Diphosphate Synthase"/>
    <property type="match status" value="1"/>
</dbReference>
<dbReference type="PANTHER" id="PTHR11626">
    <property type="entry name" value="FARNESYL-DIPHOSPHATE FARNESYLTRANSFERASE"/>
    <property type="match status" value="1"/>
</dbReference>
<dbReference type="InterPro" id="IPR044844">
    <property type="entry name" value="Trans_IPPS_euk-type"/>
</dbReference>
<sequence>MATAKINTKYLLDLVSRSFALTIPLLDKNKKSKVEVQYLLARIIDTIEDSSHTVEDKETLITGFINILKSENTDNLENLKKVVIEHTINENDKILIENIEVVLKAFFAFKQEIKNMSVSYLREMGYGMVYYQDHTISTFEDLDDYCYYVAGTVGVYLTELVKMLDNLELDREKAKSLGRFLQKVNIIKDAKIDYKEKRVFWPLTLFDNENPAPYFEDGAYMDKSMEILSQMIKSAMNEFKNSIEYIMTIEKKALGYRHFCLLTTLMGYETIKLMKNNYNIFMGETIKIPRKTTLEIAAKVKADFYTNKKLEDLLEKAFAKEVEEKPKEEE</sequence>
<dbReference type="InterPro" id="IPR019845">
    <property type="entry name" value="Squalene/phytoene_synthase_CS"/>
</dbReference>
<dbReference type="SFLD" id="SFLDG01018">
    <property type="entry name" value="Squalene/Phytoene_Synthase_Lik"/>
    <property type="match status" value="1"/>
</dbReference>
<dbReference type="EMBL" id="JAUPBM010000006">
    <property type="protein sequence ID" value="MDO7019366.1"/>
    <property type="molecule type" value="Genomic_DNA"/>
</dbReference>
<dbReference type="PANTHER" id="PTHR11626:SF2">
    <property type="entry name" value="SQUALENE SYNTHASE"/>
    <property type="match status" value="1"/>
</dbReference>
<dbReference type="SFLD" id="SFLDS00005">
    <property type="entry name" value="Isoprenoid_Synthase_Type_I"/>
    <property type="match status" value="1"/>
</dbReference>
<comment type="caution">
    <text evidence="2">The sequence shown here is derived from an EMBL/GenBank/DDBJ whole genome shotgun (WGS) entry which is preliminary data.</text>
</comment>
<dbReference type="Proteomes" id="UP001175147">
    <property type="component" value="Unassembled WGS sequence"/>
</dbReference>
<name>A0ABT8YUX6_9SPIR</name>
<dbReference type="SUPFAM" id="SSF48576">
    <property type="entry name" value="Terpenoid synthases"/>
    <property type="match status" value="1"/>
</dbReference>
<dbReference type="RefSeq" id="WP_304384869.1">
    <property type="nucleotide sequence ID" value="NZ_JAUPBL010000021.1"/>
</dbReference>
<evidence type="ECO:0000313" key="3">
    <source>
        <dbReference type="Proteomes" id="UP001175147"/>
    </source>
</evidence>
<evidence type="ECO:0000313" key="2">
    <source>
        <dbReference type="EMBL" id="MDO7019366.1"/>
    </source>
</evidence>
<organism evidence="2 3">
    <name type="scientific">Brachyspira innocens</name>
    <dbReference type="NCBI Taxonomy" id="13264"/>
    <lineage>
        <taxon>Bacteria</taxon>
        <taxon>Pseudomonadati</taxon>
        <taxon>Spirochaetota</taxon>
        <taxon>Spirochaetia</taxon>
        <taxon>Brachyspirales</taxon>
        <taxon>Brachyspiraceae</taxon>
        <taxon>Brachyspira</taxon>
    </lineage>
</organism>
<dbReference type="PROSITE" id="PS01044">
    <property type="entry name" value="SQUALEN_PHYTOEN_SYN_1"/>
    <property type="match status" value="1"/>
</dbReference>
<accession>A0ABT8YUX6</accession>
<reference evidence="2" key="1">
    <citation type="submission" date="2023-07" db="EMBL/GenBank/DDBJ databases">
        <title>Mucosal microbiota of week-old chicken and adult hens.</title>
        <authorList>
            <person name="Volf J."/>
            <person name="Karasova D."/>
            <person name="Crhanova M."/>
            <person name="Faldynova M."/>
            <person name="Prikrylova H."/>
            <person name="Zeman M."/>
            <person name="Babak V."/>
            <person name="Rajova J."/>
            <person name="Rychlik I."/>
        </authorList>
    </citation>
    <scope>NUCLEOTIDE SEQUENCE</scope>
    <source>
        <strain evidence="2">ET902</strain>
    </source>
</reference>
<proteinExistence type="predicted"/>
<dbReference type="InterPro" id="IPR008949">
    <property type="entry name" value="Isoprenoid_synthase_dom_sf"/>
</dbReference>